<protein>
    <submittedName>
        <fullName evidence="1">Uncharacterized protein</fullName>
    </submittedName>
</protein>
<reference evidence="1" key="1">
    <citation type="journal article" date="2017" name="Parasit. Vectors">
        <title>Sialotranscriptomics of Rhipicephalus zambeziensis reveals intricate expression profiles of secretory proteins and suggests tight temporal transcriptional regulation during blood-feeding.</title>
        <authorList>
            <person name="de Castro M.H."/>
            <person name="de Klerk D."/>
            <person name="Pienaar R."/>
            <person name="Rees D.J.G."/>
            <person name="Mans B.J."/>
        </authorList>
    </citation>
    <scope>NUCLEOTIDE SEQUENCE</scope>
    <source>
        <tissue evidence="1">Salivary glands</tissue>
    </source>
</reference>
<dbReference type="AlphaFoldDB" id="A0A224Y6U1"/>
<accession>A0A224Y6U1</accession>
<proteinExistence type="predicted"/>
<dbReference type="EMBL" id="GFPF01002140">
    <property type="protein sequence ID" value="MAA13286.1"/>
    <property type="molecule type" value="Transcribed_RNA"/>
</dbReference>
<sequence>MNWQCDLNCAYPFKAHIYHSYKHFSKEARAITYCLQVQEMLVISRENLMNISTKLGLACACDFQSPLNTARYIKLINIHQQGAIFCNDLVSEELGLPAKMAKLGCHQSCAGKVGFPETKLLLKTNSGFLPNLFNSAKGNDAMQDEEKRMLFPVPLVFFSLRCVIIFCTV</sequence>
<evidence type="ECO:0000313" key="1">
    <source>
        <dbReference type="EMBL" id="MAA13286.1"/>
    </source>
</evidence>
<name>A0A224Y6U1_9ACAR</name>
<organism evidence="1">
    <name type="scientific">Rhipicephalus zambeziensis</name>
    <dbReference type="NCBI Taxonomy" id="60191"/>
    <lineage>
        <taxon>Eukaryota</taxon>
        <taxon>Metazoa</taxon>
        <taxon>Ecdysozoa</taxon>
        <taxon>Arthropoda</taxon>
        <taxon>Chelicerata</taxon>
        <taxon>Arachnida</taxon>
        <taxon>Acari</taxon>
        <taxon>Parasitiformes</taxon>
        <taxon>Ixodida</taxon>
        <taxon>Ixodoidea</taxon>
        <taxon>Ixodidae</taxon>
        <taxon>Rhipicephalinae</taxon>
        <taxon>Rhipicephalus</taxon>
        <taxon>Rhipicephalus</taxon>
    </lineage>
</organism>